<organism evidence="4 5">
    <name type="scientific">Photobacterium aphoticum</name>
    <dbReference type="NCBI Taxonomy" id="754436"/>
    <lineage>
        <taxon>Bacteria</taxon>
        <taxon>Pseudomonadati</taxon>
        <taxon>Pseudomonadota</taxon>
        <taxon>Gammaproteobacteria</taxon>
        <taxon>Vibrionales</taxon>
        <taxon>Vibrionaceae</taxon>
        <taxon>Photobacterium</taxon>
    </lineage>
</organism>
<dbReference type="AlphaFoldDB" id="A0A0J1JFW2"/>
<proteinExistence type="predicted"/>
<gene>
    <name evidence="4" type="ORF">ABT58_10745</name>
</gene>
<dbReference type="Pfam" id="PF13280">
    <property type="entry name" value="WYL"/>
    <property type="match status" value="1"/>
</dbReference>
<evidence type="ECO:0000259" key="3">
    <source>
        <dbReference type="Pfam" id="PF26109"/>
    </source>
</evidence>
<evidence type="ECO:0000259" key="1">
    <source>
        <dbReference type="Pfam" id="PF13280"/>
    </source>
</evidence>
<comment type="caution">
    <text evidence="4">The sequence shown here is derived from an EMBL/GenBank/DDBJ whole genome shotgun (WGS) entry which is preliminary data.</text>
</comment>
<dbReference type="Pfam" id="PF26107">
    <property type="entry name" value="BrxR_CTD"/>
    <property type="match status" value="1"/>
</dbReference>
<sequence>MTKWPIRWELLLRYRMIEIVALWEGRLTTNHLIQSFGLGRQQASKDINSYLADIAPGNLVYDKHLKGYKPSDRFIPKLTKGHADEYLHILSRREDMIVTFDELDMGFEHTAMIRPVTRNITPTVLRPLVQAIREKKRVDICYTSLKDGENVERIISPHTLVCTPLRWHVRAYCEQAKGYRDFVLSRIHGIPDINDNATHGKQGDTLWNTEVDIILIPDLRFNEKQKAVIEKDYGMSNGTLSIATNASLVRYLLDAYNIDIHMQKIKPQGQQIIVGNMDELMLYLTY</sequence>
<dbReference type="PROSITE" id="PS52050">
    <property type="entry name" value="WYL"/>
    <property type="match status" value="1"/>
</dbReference>
<dbReference type="PIRSF" id="PIRSF015558">
    <property type="entry name" value="Txn_reg_DeoR_prd"/>
    <property type="match status" value="1"/>
</dbReference>
<name>A0A0J1JFW2_9GAMM</name>
<evidence type="ECO:0000313" key="4">
    <source>
        <dbReference type="EMBL" id="KLV00707.1"/>
    </source>
</evidence>
<protein>
    <submittedName>
        <fullName evidence="4">Transcriptional regulator</fullName>
    </submittedName>
</protein>
<feature type="domain" description="DNA-binding transcriptional repressor CapW C-terminal dimerisation" evidence="2">
    <location>
        <begin position="211"/>
        <end position="280"/>
    </location>
</feature>
<dbReference type="RefSeq" id="WP_047874411.1">
    <property type="nucleotide sequence ID" value="NZ_BMYC01000010.1"/>
</dbReference>
<dbReference type="InterPro" id="IPR059020">
    <property type="entry name" value="CapW_CTD"/>
</dbReference>
<dbReference type="Pfam" id="PF26109">
    <property type="entry name" value="WHD_BrxR"/>
    <property type="match status" value="1"/>
</dbReference>
<dbReference type="PANTHER" id="PTHR34580">
    <property type="match status" value="1"/>
</dbReference>
<dbReference type="EMBL" id="LDOV01000020">
    <property type="protein sequence ID" value="KLV00707.1"/>
    <property type="molecule type" value="Genomic_DNA"/>
</dbReference>
<evidence type="ECO:0000259" key="2">
    <source>
        <dbReference type="Pfam" id="PF26107"/>
    </source>
</evidence>
<keyword evidence="5" id="KW-1185">Reference proteome</keyword>
<dbReference type="InterPro" id="IPR016634">
    <property type="entry name" value="CapW-like"/>
</dbReference>
<feature type="domain" description="WYL" evidence="1">
    <location>
        <begin position="124"/>
        <end position="189"/>
    </location>
</feature>
<reference evidence="4 5" key="1">
    <citation type="submission" date="2015-05" db="EMBL/GenBank/DDBJ databases">
        <title>Photobacterium galathea sp. nov.</title>
        <authorList>
            <person name="Machado H."/>
            <person name="Gram L."/>
        </authorList>
    </citation>
    <scope>NUCLEOTIDE SEQUENCE [LARGE SCALE GENOMIC DNA]</scope>
    <source>
        <strain evidence="4 5">DSM 25995</strain>
    </source>
</reference>
<dbReference type="InterPro" id="IPR026881">
    <property type="entry name" value="WYL_dom"/>
</dbReference>
<dbReference type="InterPro" id="IPR051534">
    <property type="entry name" value="CBASS_pafABC_assoc_protein"/>
</dbReference>
<dbReference type="PATRIC" id="fig|754436.4.peg.2280"/>
<dbReference type="InterPro" id="IPR059019">
    <property type="entry name" value="WHD_CapW"/>
</dbReference>
<dbReference type="PANTHER" id="PTHR34580:SF3">
    <property type="entry name" value="PROTEIN PAFB"/>
    <property type="match status" value="1"/>
</dbReference>
<dbReference type="Proteomes" id="UP000036426">
    <property type="component" value="Unassembled WGS sequence"/>
</dbReference>
<dbReference type="OrthoDB" id="6400324at2"/>
<evidence type="ECO:0000313" key="5">
    <source>
        <dbReference type="Proteomes" id="UP000036426"/>
    </source>
</evidence>
<accession>A0A0J1JFW2</accession>
<feature type="domain" description="DNA-binding transcriptional repressor CapW winged helix-turn-helix" evidence="3">
    <location>
        <begin position="10"/>
        <end position="91"/>
    </location>
</feature>